<evidence type="ECO:0000256" key="2">
    <source>
        <dbReference type="ARBA" id="ARBA00023172"/>
    </source>
</evidence>
<keyword evidence="6" id="KW-1185">Reference proteome</keyword>
<sequence>MIAMAPWPFITYMLNGMITPSHLPLAIHAIKRQRMKNMQPADLFDSLNSWLDAPQIAYASWLSRQPYAASTKTVYIAMFTRFCEWLGEQGKRLDRCEKDDLRRFLDTANPNLPESRRRPQTGRQRQQYVRQLERVFVHLNALGLAGLNPGREAGYDRVGQNKDKPTRFLSDKERGAVVQTIEQAVTRLELEGRGLEAWLEYRDLALVALLLGAGLKVSHVERLTLNCIDLAEARIDLSLPRYTHRARIMPFAMAPLRAWLLIQAKRKGKEMNGAHPIFEGDRSVGYGRTAKSLFMHASSIHRRTQRCLEAAGVTGDRACAQTLRNTYAGLLIDAGASDSELVDFMGLKASVTSTRLRQAYAQSQVSQESVTSALPAAHPLQNTDQPRE</sequence>
<keyword evidence="1" id="KW-0229">DNA integration</keyword>
<keyword evidence="2" id="KW-0233">DNA recombination</keyword>
<accession>A0A6C2CJH5</accession>
<dbReference type="AlphaFoldDB" id="A0A6C2CJH5"/>
<dbReference type="GO" id="GO:0006310">
    <property type="term" value="P:DNA recombination"/>
    <property type="evidence" value="ECO:0007669"/>
    <property type="project" value="UniProtKB-KW"/>
</dbReference>
<feature type="region of interest" description="Disordered" evidence="3">
    <location>
        <begin position="367"/>
        <end position="388"/>
    </location>
</feature>
<proteinExistence type="predicted"/>
<dbReference type="InterPro" id="IPR013762">
    <property type="entry name" value="Integrase-like_cat_sf"/>
</dbReference>
<evidence type="ECO:0000313" key="6">
    <source>
        <dbReference type="Proteomes" id="UP000389128"/>
    </source>
</evidence>
<organism evidence="5 6">
    <name type="scientific">Zoogloea oleivorans</name>
    <dbReference type="NCBI Taxonomy" id="1552750"/>
    <lineage>
        <taxon>Bacteria</taxon>
        <taxon>Pseudomonadati</taxon>
        <taxon>Pseudomonadota</taxon>
        <taxon>Betaproteobacteria</taxon>
        <taxon>Rhodocyclales</taxon>
        <taxon>Zoogloeaceae</taxon>
        <taxon>Zoogloea</taxon>
    </lineage>
</organism>
<evidence type="ECO:0000259" key="4">
    <source>
        <dbReference type="PROSITE" id="PS51898"/>
    </source>
</evidence>
<name>A0A6C2CJH5_9RHOO</name>
<dbReference type="SUPFAM" id="SSF56349">
    <property type="entry name" value="DNA breaking-rejoining enzymes"/>
    <property type="match status" value="1"/>
</dbReference>
<dbReference type="InterPro" id="IPR002104">
    <property type="entry name" value="Integrase_catalytic"/>
</dbReference>
<dbReference type="RefSeq" id="WP_148580959.1">
    <property type="nucleotide sequence ID" value="NZ_SDKK01000025.1"/>
</dbReference>
<dbReference type="EMBL" id="SDKK01000025">
    <property type="protein sequence ID" value="TYC53732.1"/>
    <property type="molecule type" value="Genomic_DNA"/>
</dbReference>
<gene>
    <name evidence="5" type="ORF">ETQ85_20575</name>
</gene>
<comment type="caution">
    <text evidence="5">The sequence shown here is derived from an EMBL/GenBank/DDBJ whole genome shotgun (WGS) entry which is preliminary data.</text>
</comment>
<dbReference type="InterPro" id="IPR050090">
    <property type="entry name" value="Tyrosine_recombinase_XerCD"/>
</dbReference>
<dbReference type="InterPro" id="IPR011010">
    <property type="entry name" value="DNA_brk_join_enz"/>
</dbReference>
<evidence type="ECO:0000256" key="1">
    <source>
        <dbReference type="ARBA" id="ARBA00022908"/>
    </source>
</evidence>
<dbReference type="Gene3D" id="1.10.443.10">
    <property type="entry name" value="Intergrase catalytic core"/>
    <property type="match status" value="1"/>
</dbReference>
<dbReference type="Proteomes" id="UP000389128">
    <property type="component" value="Unassembled WGS sequence"/>
</dbReference>
<dbReference type="PANTHER" id="PTHR30349:SF84">
    <property type="entry name" value="PHAGE-RELATED INTEGRASE"/>
    <property type="match status" value="1"/>
</dbReference>
<reference evidence="5 6" key="1">
    <citation type="submission" date="2019-01" db="EMBL/GenBank/DDBJ databases">
        <title>Zoogloea oleivorans genome sequencing and assembly.</title>
        <authorList>
            <person name="Tancsics A."/>
            <person name="Farkas M."/>
            <person name="Kriszt B."/>
            <person name="Maroti G."/>
            <person name="Horvath B."/>
        </authorList>
    </citation>
    <scope>NUCLEOTIDE SEQUENCE [LARGE SCALE GENOMIC DNA]</scope>
    <source>
        <strain evidence="5 6">Buc</strain>
    </source>
</reference>
<dbReference type="GO" id="GO:0015074">
    <property type="term" value="P:DNA integration"/>
    <property type="evidence" value="ECO:0007669"/>
    <property type="project" value="UniProtKB-KW"/>
</dbReference>
<dbReference type="PROSITE" id="PS51898">
    <property type="entry name" value="TYR_RECOMBINASE"/>
    <property type="match status" value="1"/>
</dbReference>
<evidence type="ECO:0000313" key="5">
    <source>
        <dbReference type="EMBL" id="TYC53732.1"/>
    </source>
</evidence>
<evidence type="ECO:0000256" key="3">
    <source>
        <dbReference type="SAM" id="MobiDB-lite"/>
    </source>
</evidence>
<feature type="domain" description="Tyr recombinase" evidence="4">
    <location>
        <begin position="164"/>
        <end position="375"/>
    </location>
</feature>
<dbReference type="OrthoDB" id="6814137at2"/>
<dbReference type="GO" id="GO:0003677">
    <property type="term" value="F:DNA binding"/>
    <property type="evidence" value="ECO:0007669"/>
    <property type="project" value="InterPro"/>
</dbReference>
<dbReference type="PANTHER" id="PTHR30349">
    <property type="entry name" value="PHAGE INTEGRASE-RELATED"/>
    <property type="match status" value="1"/>
</dbReference>
<protein>
    <recommendedName>
        <fullName evidence="4">Tyr recombinase domain-containing protein</fullName>
    </recommendedName>
</protein>